<gene>
    <name evidence="3" type="ORF">YH66_11390</name>
</gene>
<dbReference type="AlphaFoldDB" id="A0A0F6WR35"/>
<feature type="signal peptide" evidence="2">
    <location>
        <begin position="1"/>
        <end position="28"/>
    </location>
</feature>
<dbReference type="InterPro" id="IPR029058">
    <property type="entry name" value="AB_hydrolase_fold"/>
</dbReference>
<dbReference type="PROSITE" id="PS51318">
    <property type="entry name" value="TAT"/>
    <property type="match status" value="1"/>
</dbReference>
<evidence type="ECO:0000313" key="3">
    <source>
        <dbReference type="EMBL" id="AKF28113.1"/>
    </source>
</evidence>
<dbReference type="InterPro" id="IPR006311">
    <property type="entry name" value="TAT_signal"/>
</dbReference>
<keyword evidence="1" id="KW-0378">Hydrolase</keyword>
<dbReference type="Gene3D" id="3.40.50.1820">
    <property type="entry name" value="alpha/beta hydrolase"/>
    <property type="match status" value="1"/>
</dbReference>
<dbReference type="SMART" id="SM01110">
    <property type="entry name" value="Cutinase"/>
    <property type="match status" value="1"/>
</dbReference>
<dbReference type="PROSITE" id="PS51257">
    <property type="entry name" value="PROKAR_LIPOPROTEIN"/>
    <property type="match status" value="1"/>
</dbReference>
<feature type="chain" id="PRO_5002512167" evidence="2">
    <location>
        <begin position="29"/>
        <end position="341"/>
    </location>
</feature>
<dbReference type="InterPro" id="IPR000675">
    <property type="entry name" value="Cutinase/axe"/>
</dbReference>
<dbReference type="Proteomes" id="UP000034037">
    <property type="component" value="Chromosome"/>
</dbReference>
<protein>
    <submittedName>
        <fullName evidence="3">Uncharacterized protein</fullName>
    </submittedName>
</protein>
<evidence type="ECO:0000313" key="4">
    <source>
        <dbReference type="Proteomes" id="UP000034037"/>
    </source>
</evidence>
<dbReference type="SUPFAM" id="SSF53474">
    <property type="entry name" value="alpha/beta-Hydrolases"/>
    <property type="match status" value="1"/>
</dbReference>
<keyword evidence="2" id="KW-0732">Signal</keyword>
<evidence type="ECO:0000256" key="1">
    <source>
        <dbReference type="ARBA" id="ARBA00022801"/>
    </source>
</evidence>
<dbReference type="HOGENOM" id="CLU_813082_0_0_11"/>
<proteinExistence type="predicted"/>
<dbReference type="GO" id="GO:0016787">
    <property type="term" value="F:hydrolase activity"/>
    <property type="evidence" value="ECO:0007669"/>
    <property type="project" value="UniProtKB-KW"/>
</dbReference>
<evidence type="ECO:0000256" key="2">
    <source>
        <dbReference type="SAM" id="SignalP"/>
    </source>
</evidence>
<name>A0A0F6WR35_9CORY</name>
<accession>A0A0F6WR35</accession>
<sequence length="341" mass="36860">MSVTNFRRFLAGIAVIAACVAATPTAQAQSSGSSGSSGSSAGSSGLWDLLFPESHESFIERLLDPLDDSHISIHPDLTPDLYEEVFDPPQIGECPAVVAVVARGSEQNLQIRPARYSEESPWTSNGFEERNFRSFFGRMEKHYRESAGESLMKDVYVMGLNNIEYPASLPLSSEGSSAIELGTSISSGRDNVISAIDRFESATGCTPKYLLAGYSQGVLIVDGYEEELIARDQYLGTLHIANPAQQVDDPTLVGHEVTTGGLASSVEPVEDNPFKVSYCLPGDIVCDRSFEQFSAAGSSIAAAQLSTGNIRPGRVHLQYFVTTQPWDEQIFDEVASWIEAA</sequence>
<dbReference type="RefSeq" id="WP_003859323.1">
    <property type="nucleotide sequence ID" value="NZ_CP011309.1"/>
</dbReference>
<keyword evidence="4" id="KW-1185">Reference proteome</keyword>
<organism evidence="3 4">
    <name type="scientific">[Brevibacterium] flavum</name>
    <dbReference type="NCBI Taxonomy" id="92706"/>
    <lineage>
        <taxon>Bacteria</taxon>
        <taxon>Bacillati</taxon>
        <taxon>Actinomycetota</taxon>
        <taxon>Actinomycetes</taxon>
        <taxon>Mycobacteriales</taxon>
        <taxon>Corynebacteriaceae</taxon>
        <taxon>Corynebacterium</taxon>
    </lineage>
</organism>
<reference evidence="3 4" key="1">
    <citation type="submission" date="2015-04" db="EMBL/GenBank/DDBJ databases">
        <title>Complete Genome Sequence of Brevibacterium flavum ATCC 15168.</title>
        <authorList>
            <person name="Ahn J."/>
            <person name="Park G."/>
            <person name="Jeon W."/>
            <person name="Jang Y."/>
            <person name="Jang M."/>
            <person name="Lee H."/>
            <person name="Lee H."/>
        </authorList>
    </citation>
    <scope>NUCLEOTIDE SEQUENCE [LARGE SCALE GENOMIC DNA]</scope>
    <source>
        <strain evidence="3 4">ATCC 15168</strain>
    </source>
</reference>
<dbReference type="PATRIC" id="fig|92706.3.peg.2389"/>
<dbReference type="EMBL" id="CP011309">
    <property type="protein sequence ID" value="AKF28113.1"/>
    <property type="molecule type" value="Genomic_DNA"/>
</dbReference>